<evidence type="ECO:0000259" key="2">
    <source>
        <dbReference type="Pfam" id="PF13340"/>
    </source>
</evidence>
<keyword evidence="4" id="KW-1185">Reference proteome</keyword>
<organism evidence="3 4">
    <name type="scientific">Streptomyces cyaneochromogenes</name>
    <dbReference type="NCBI Taxonomy" id="2496836"/>
    <lineage>
        <taxon>Bacteria</taxon>
        <taxon>Bacillati</taxon>
        <taxon>Actinomycetota</taxon>
        <taxon>Actinomycetes</taxon>
        <taxon>Kitasatosporales</taxon>
        <taxon>Streptomycetaceae</taxon>
        <taxon>Streptomyces</taxon>
    </lineage>
</organism>
<dbReference type="GO" id="GO:0003677">
    <property type="term" value="F:DNA binding"/>
    <property type="evidence" value="ECO:0007669"/>
    <property type="project" value="InterPro"/>
</dbReference>
<dbReference type="EMBL" id="CP034539">
    <property type="protein sequence ID" value="AZQ38632.1"/>
    <property type="molecule type" value="Genomic_DNA"/>
</dbReference>
<gene>
    <name evidence="3" type="ORF">EJ357_38580</name>
</gene>
<dbReference type="NCBIfam" id="NF033580">
    <property type="entry name" value="transpos_IS5_3"/>
    <property type="match status" value="1"/>
</dbReference>
<dbReference type="Proteomes" id="UP000280298">
    <property type="component" value="Chromosome"/>
</dbReference>
<dbReference type="Pfam" id="PF01609">
    <property type="entry name" value="DDE_Tnp_1"/>
    <property type="match status" value="1"/>
</dbReference>
<dbReference type="InterPro" id="IPR002559">
    <property type="entry name" value="Transposase_11"/>
</dbReference>
<name>A0A3Q9EXY2_9ACTN</name>
<evidence type="ECO:0000313" key="3">
    <source>
        <dbReference type="EMBL" id="AZQ38632.1"/>
    </source>
</evidence>
<reference evidence="3 4" key="1">
    <citation type="journal article" date="2019" name="Int. J. Syst. Evol. Microbiol.">
        <title>Streptomyces cyaneochromogenes sp. nov., a blue pigment-producing actinomycete from manganese-contaminated soil.</title>
        <authorList>
            <person name="Tang X."/>
            <person name="Zhao J."/>
            <person name="Li K."/>
            <person name="Chen Z."/>
            <person name="Sun Y."/>
            <person name="Gao J."/>
        </authorList>
    </citation>
    <scope>NUCLEOTIDE SEQUENCE [LARGE SCALE GENOMIC DNA]</scope>
    <source>
        <strain evidence="3 4">MK-45</strain>
    </source>
</reference>
<protein>
    <submittedName>
        <fullName evidence="3">IS5 family transposase</fullName>
    </submittedName>
</protein>
<dbReference type="GO" id="GO:0004803">
    <property type="term" value="F:transposase activity"/>
    <property type="evidence" value="ECO:0007669"/>
    <property type="project" value="InterPro"/>
</dbReference>
<accession>A0A3Q9EXY2</accession>
<sequence length="271" mass="30698">MDIVERLVPDGLWEIFQDVALEPPVRAQGGGRRRCDDRAVLAAIVFVATSGCTWRQLPSAFGASWQTVHRRFTEWSRARVWAKLHRVVLDRLGAAGALDWSHCAVDSVSVRAVKGGPLTGPNPTDRGKLGSKIHVICDRSGLPISVGVSGANLDDSQAIVPLMRGIPPIRSRYGPRRRRPGKLHADKGYDFDHPRGWLRRRQIVPRIARRGIESSGRLRRHRWVVERTMSWLNGCRRLHRRYERKAEHFLAFVGIASTLICYRRTIVEATR</sequence>
<dbReference type="PANTHER" id="PTHR30007">
    <property type="entry name" value="PHP DOMAIN PROTEIN"/>
    <property type="match status" value="1"/>
</dbReference>
<evidence type="ECO:0000313" key="4">
    <source>
        <dbReference type="Proteomes" id="UP000280298"/>
    </source>
</evidence>
<feature type="domain" description="Insertion element IS402-like" evidence="2">
    <location>
        <begin position="9"/>
        <end position="85"/>
    </location>
</feature>
<dbReference type="GO" id="GO:0006313">
    <property type="term" value="P:DNA transposition"/>
    <property type="evidence" value="ECO:0007669"/>
    <property type="project" value="InterPro"/>
</dbReference>
<dbReference type="AlphaFoldDB" id="A0A3Q9EXY2"/>
<dbReference type="KEGG" id="scya:EJ357_38580"/>
<dbReference type="OrthoDB" id="4338165at2"/>
<evidence type="ECO:0000259" key="1">
    <source>
        <dbReference type="Pfam" id="PF01609"/>
    </source>
</evidence>
<dbReference type="Pfam" id="PF13340">
    <property type="entry name" value="DUF4096"/>
    <property type="match status" value="1"/>
</dbReference>
<dbReference type="PANTHER" id="PTHR30007:SF1">
    <property type="entry name" value="BLR1914 PROTEIN"/>
    <property type="match status" value="1"/>
</dbReference>
<dbReference type="InterPro" id="IPR025161">
    <property type="entry name" value="IS402-like_dom"/>
</dbReference>
<feature type="domain" description="Transposase IS4-like" evidence="1">
    <location>
        <begin position="102"/>
        <end position="258"/>
    </location>
</feature>
<proteinExistence type="predicted"/>